<evidence type="ECO:0000313" key="1">
    <source>
        <dbReference type="EMBL" id="ANY71656.1"/>
    </source>
</evidence>
<dbReference type="KEGG" id="pib:BBD41_03145"/>
<dbReference type="EMBL" id="CP016809">
    <property type="protein sequence ID" value="ANY71656.1"/>
    <property type="molecule type" value="Genomic_DNA"/>
</dbReference>
<dbReference type="AlphaFoldDB" id="A0A1B2DVB5"/>
<reference evidence="1" key="1">
    <citation type="submission" date="2016-08" db="EMBL/GenBank/DDBJ databases">
        <title>Complete Genome Seqeunce of Paenibacillus sp. nov. IHBB 9852 from high altitute lake of Indian trans-Himalayas.</title>
        <authorList>
            <person name="Kiran S."/>
            <person name="Swarnkar M.K."/>
            <person name="Rana A."/>
            <person name="Tewari R."/>
            <person name="Gulati A."/>
        </authorList>
    </citation>
    <scope>NUCLEOTIDE SEQUENCE [LARGE SCALE GENOMIC DNA]</scope>
    <source>
        <strain evidence="1">IHBB 9852</strain>
    </source>
</reference>
<name>A0A1B2DVB5_9BACL</name>
<sequence>MAGVRIGMDSIYYAIMTDEALETYDTPKRIPGAITATVSPTTNSTTLYADDQADEVATSMGDIEIEINPKDLTPEILKDILGATTDSNGVLIQSSTDNAPYVALGWRSRKSNGKYRYFWYYKGKFQPNEEEFQTKEDTPTYQTPTITGLFVPRQKDNQWKASVDEDGTGVGADVTKNWFTTVYETPVPTP</sequence>
<dbReference type="RefSeq" id="WP_099476687.1">
    <property type="nucleotide sequence ID" value="NZ_CP016809.1"/>
</dbReference>
<dbReference type="NCBIfam" id="TIGR01603">
    <property type="entry name" value="maj_tail_phi13"/>
    <property type="match status" value="1"/>
</dbReference>
<dbReference type="InterPro" id="IPR006490">
    <property type="entry name" value="Maj_tail_phi13"/>
</dbReference>
<dbReference type="InterPro" id="IPR006724">
    <property type="entry name" value="Phage_TTP"/>
</dbReference>
<gene>
    <name evidence="1" type="ORF">BBD41_03145</name>
</gene>
<protein>
    <recommendedName>
        <fullName evidence="2">Phage tail protein</fullName>
    </recommendedName>
</protein>
<evidence type="ECO:0008006" key="2">
    <source>
        <dbReference type="Google" id="ProtNLM"/>
    </source>
</evidence>
<dbReference type="Pfam" id="PF04630">
    <property type="entry name" value="Phage_TTP_1"/>
    <property type="match status" value="1"/>
</dbReference>
<organism evidence="1">
    <name type="scientific">Paenibacillus ihbetae</name>
    <dbReference type="NCBI Taxonomy" id="1870820"/>
    <lineage>
        <taxon>Bacteria</taxon>
        <taxon>Bacillati</taxon>
        <taxon>Bacillota</taxon>
        <taxon>Bacilli</taxon>
        <taxon>Bacillales</taxon>
        <taxon>Paenibacillaceae</taxon>
        <taxon>Paenibacillus</taxon>
    </lineage>
</organism>
<proteinExistence type="predicted"/>
<accession>A0A1B2DVB5</accession>